<dbReference type="EMBL" id="CP040098">
    <property type="protein sequence ID" value="QCQ22241.1"/>
    <property type="molecule type" value="Genomic_DNA"/>
</dbReference>
<dbReference type="Proteomes" id="UP000298602">
    <property type="component" value="Chromosome"/>
</dbReference>
<dbReference type="RefSeq" id="WP_137424250.1">
    <property type="nucleotide sequence ID" value="NZ_CP040098.1"/>
</dbReference>
<evidence type="ECO:0000259" key="5">
    <source>
        <dbReference type="Pfam" id="PF25917"/>
    </source>
</evidence>
<evidence type="ECO:0000256" key="2">
    <source>
        <dbReference type="ARBA" id="ARBA00009477"/>
    </source>
</evidence>
<evidence type="ECO:0000256" key="3">
    <source>
        <dbReference type="ARBA" id="ARBA00023054"/>
    </source>
</evidence>
<evidence type="ECO:0000256" key="4">
    <source>
        <dbReference type="SAM" id="Coils"/>
    </source>
</evidence>
<feature type="domain" description="Multidrug resistance protein MdtA-like barrel-sandwich hybrid" evidence="5">
    <location>
        <begin position="61"/>
        <end position="237"/>
    </location>
</feature>
<dbReference type="Pfam" id="PF25917">
    <property type="entry name" value="BSH_RND"/>
    <property type="match status" value="1"/>
</dbReference>
<dbReference type="KEGG" id="dax:FDQ92_08760"/>
<feature type="coiled-coil region" evidence="4">
    <location>
        <begin position="156"/>
        <end position="201"/>
    </location>
</feature>
<keyword evidence="3 4" id="KW-0175">Coiled coil</keyword>
<evidence type="ECO:0000313" key="8">
    <source>
        <dbReference type="Proteomes" id="UP000298602"/>
    </source>
</evidence>
<dbReference type="GO" id="GO:0016020">
    <property type="term" value="C:membrane"/>
    <property type="evidence" value="ECO:0007669"/>
    <property type="project" value="InterPro"/>
</dbReference>
<dbReference type="Pfam" id="PF25975">
    <property type="entry name" value="CzcB_C"/>
    <property type="match status" value="1"/>
</dbReference>
<accession>A0A4V1ERN3</accession>
<dbReference type="AlphaFoldDB" id="A0A4V1ERN3"/>
<name>A0A4V1ERN3_9BACT</name>
<dbReference type="GO" id="GO:0022857">
    <property type="term" value="F:transmembrane transporter activity"/>
    <property type="evidence" value="ECO:0007669"/>
    <property type="project" value="InterPro"/>
</dbReference>
<gene>
    <name evidence="7" type="ORF">FDQ92_08760</name>
</gene>
<dbReference type="Gene3D" id="2.40.50.100">
    <property type="match status" value="1"/>
</dbReference>
<evidence type="ECO:0000259" key="6">
    <source>
        <dbReference type="Pfam" id="PF25975"/>
    </source>
</evidence>
<feature type="domain" description="CzcB-like C-terminal circularly permuted SH3-like" evidence="6">
    <location>
        <begin position="329"/>
        <end position="383"/>
    </location>
</feature>
<dbReference type="Gene3D" id="2.40.30.170">
    <property type="match status" value="1"/>
</dbReference>
<dbReference type="PANTHER" id="PTHR32347">
    <property type="entry name" value="EFFLUX SYSTEM COMPONENT YKNX-RELATED"/>
    <property type="match status" value="1"/>
</dbReference>
<evidence type="ECO:0000256" key="1">
    <source>
        <dbReference type="ARBA" id="ARBA00004196"/>
    </source>
</evidence>
<dbReference type="InterPro" id="IPR006143">
    <property type="entry name" value="RND_pump_MFP"/>
</dbReference>
<proteinExistence type="inferred from homology"/>
<keyword evidence="8" id="KW-1185">Reference proteome</keyword>
<dbReference type="SUPFAM" id="SSF111369">
    <property type="entry name" value="HlyD-like secretion proteins"/>
    <property type="match status" value="2"/>
</dbReference>
<evidence type="ECO:0000313" key="7">
    <source>
        <dbReference type="EMBL" id="QCQ22241.1"/>
    </source>
</evidence>
<comment type="similarity">
    <text evidence="2">Belongs to the membrane fusion protein (MFP) (TC 8.A.1) family.</text>
</comment>
<dbReference type="InterPro" id="IPR058649">
    <property type="entry name" value="CzcB_C"/>
</dbReference>
<organism evidence="7 8">
    <name type="scientific">Desulfoglaeba alkanexedens ALDC</name>
    <dbReference type="NCBI Taxonomy" id="980445"/>
    <lineage>
        <taxon>Bacteria</taxon>
        <taxon>Pseudomonadati</taxon>
        <taxon>Thermodesulfobacteriota</taxon>
        <taxon>Syntrophobacteria</taxon>
        <taxon>Syntrophobacterales</taxon>
        <taxon>Syntrophobacteraceae</taxon>
        <taxon>Desulfoglaeba</taxon>
    </lineage>
</organism>
<dbReference type="NCBIfam" id="TIGR01730">
    <property type="entry name" value="RND_mfp"/>
    <property type="match status" value="1"/>
</dbReference>
<dbReference type="InterPro" id="IPR050465">
    <property type="entry name" value="UPF0194_transport"/>
</dbReference>
<comment type="subcellular location">
    <subcellularLocation>
        <location evidence="1">Cell envelope</location>
    </subcellularLocation>
</comment>
<protein>
    <submittedName>
        <fullName evidence="7">Efflux RND transporter periplasmic adaptor subunit</fullName>
    </submittedName>
</protein>
<reference evidence="7 8" key="2">
    <citation type="submission" date="2019-05" db="EMBL/GenBank/DDBJ databases">
        <authorList>
            <person name="Suflita J.M."/>
            <person name="Marks C.R."/>
        </authorList>
    </citation>
    <scope>NUCLEOTIDE SEQUENCE [LARGE SCALE GENOMIC DNA]</scope>
    <source>
        <strain evidence="7 8">ALDC</strain>
    </source>
</reference>
<dbReference type="OrthoDB" id="9784484at2"/>
<dbReference type="Gene3D" id="2.40.420.20">
    <property type="match status" value="1"/>
</dbReference>
<reference evidence="7 8" key="1">
    <citation type="submission" date="2019-05" db="EMBL/GenBank/DDBJ databases">
        <title>The Complete Genome Sequence of the n-alkane-degrading Desulfoglaeba alkanexedens ALDC reveals multiple alkylsuccinate synthase gene clusters.</title>
        <authorList>
            <person name="Callaghan A.V."/>
            <person name="Davidova I.A."/>
            <person name="Duncan K.E."/>
            <person name="Morris B."/>
            <person name="McInerney M.J."/>
        </authorList>
    </citation>
    <scope>NUCLEOTIDE SEQUENCE [LARGE SCALE GENOMIC DNA]</scope>
    <source>
        <strain evidence="7 8">ALDC</strain>
    </source>
</reference>
<dbReference type="InterPro" id="IPR058625">
    <property type="entry name" value="MdtA-like_BSH"/>
</dbReference>
<sequence>MKRWIAVLLVIAVGGAGWWAYQNRSRKSRIEVVETDRAALADIRDVLVATGIIKPQVGALVKIGARATGEIHDMPVKVGDEVQPGDLVARIDDREIQKALAGERAALEAARSTLDQVETTFPERIREARARLEFARVDYSREKALIEQEFTTQDAVDRAKSEFEAADATLKALLDEYRTEREIAKARIEEIEAQIAQQEIRLSYTRVLAPIGGVVTEVTAQKGETIVTGLQVANLVTVMDPTLLEMQIYVDETDVGRVRLGVSVEYSVDTHPGRVFHGVIEKIYTQPTVRDNIVYYLAIVKVPKEDALMLRPEMTTYCKIILSRKEGVLTVSNAAVKYENGRQVVYRVLGPRSVEKQEVTVGVRGEDRTEILSGVKEGDTVATRLVLPPSAPGRR</sequence>
<dbReference type="GO" id="GO:0030313">
    <property type="term" value="C:cell envelope"/>
    <property type="evidence" value="ECO:0007669"/>
    <property type="project" value="UniProtKB-SubCell"/>
</dbReference>